<comment type="caution">
    <text evidence="2">The sequence shown here is derived from an EMBL/GenBank/DDBJ whole genome shotgun (WGS) entry which is preliminary data.</text>
</comment>
<sequence length="94" mass="10371">MSLAQWNEPLPEAEREELLEKVATQVARRGLSVPAIIALEMHRPMAFVLSQGMIALTPLFGPLVGLNRMQTLGRLLAEPGGVEALIRRIEDKTI</sequence>
<protein>
    <submittedName>
        <fullName evidence="2">Uncharacterized protein</fullName>
    </submittedName>
</protein>
<reference evidence="2 3" key="1">
    <citation type="submission" date="2020-08" db="EMBL/GenBank/DDBJ databases">
        <title>Genomic Encyclopedia of Type Strains, Phase IV (KMG-IV): sequencing the most valuable type-strain genomes for metagenomic binning, comparative biology and taxonomic classification.</title>
        <authorList>
            <person name="Goeker M."/>
        </authorList>
    </citation>
    <scope>NUCLEOTIDE SEQUENCE [LARGE SCALE GENOMIC DNA]</scope>
    <source>
        <strain evidence="2 3">DSM 23562</strain>
    </source>
</reference>
<dbReference type="Proteomes" id="UP000520814">
    <property type="component" value="Unassembled WGS sequence"/>
</dbReference>
<accession>A0A7W9W7D8</accession>
<keyword evidence="1" id="KW-0812">Transmembrane</keyword>
<name>A0A7W9W7D8_ARMRO</name>
<keyword evidence="1" id="KW-1133">Transmembrane helix</keyword>
<keyword evidence="3" id="KW-1185">Reference proteome</keyword>
<dbReference type="AlphaFoldDB" id="A0A7W9W7D8"/>
<dbReference type="RefSeq" id="WP_184196949.1">
    <property type="nucleotide sequence ID" value="NZ_JACHGW010000002.1"/>
</dbReference>
<organism evidence="2 3">
    <name type="scientific">Armatimonas rosea</name>
    <dbReference type="NCBI Taxonomy" id="685828"/>
    <lineage>
        <taxon>Bacteria</taxon>
        <taxon>Bacillati</taxon>
        <taxon>Armatimonadota</taxon>
        <taxon>Armatimonadia</taxon>
        <taxon>Armatimonadales</taxon>
        <taxon>Armatimonadaceae</taxon>
        <taxon>Armatimonas</taxon>
    </lineage>
</organism>
<keyword evidence="1" id="KW-0472">Membrane</keyword>
<proteinExistence type="predicted"/>
<evidence type="ECO:0000313" key="3">
    <source>
        <dbReference type="Proteomes" id="UP000520814"/>
    </source>
</evidence>
<evidence type="ECO:0000256" key="1">
    <source>
        <dbReference type="SAM" id="Phobius"/>
    </source>
</evidence>
<evidence type="ECO:0000313" key="2">
    <source>
        <dbReference type="EMBL" id="MBB6050985.1"/>
    </source>
</evidence>
<gene>
    <name evidence="2" type="ORF">HNQ39_002776</name>
</gene>
<feature type="transmembrane region" description="Helical" evidence="1">
    <location>
        <begin position="45"/>
        <end position="66"/>
    </location>
</feature>
<dbReference type="EMBL" id="JACHGW010000002">
    <property type="protein sequence ID" value="MBB6050985.1"/>
    <property type="molecule type" value="Genomic_DNA"/>
</dbReference>